<dbReference type="HAMAP" id="MF_01537">
    <property type="entry name" value="Nucleos_phosphorylase_PpnP"/>
    <property type="match status" value="1"/>
</dbReference>
<keyword evidence="1 3" id="KW-0328">Glycosyltransferase</keyword>
<keyword evidence="5" id="KW-1185">Reference proteome</keyword>
<dbReference type="InterPro" id="IPR009664">
    <property type="entry name" value="Ppnp"/>
</dbReference>
<evidence type="ECO:0000313" key="4">
    <source>
        <dbReference type="EMBL" id="MET7029060.1"/>
    </source>
</evidence>
<organism evidence="4 5">
    <name type="scientific">Sediminicola luteus</name>
    <dbReference type="NCBI Taxonomy" id="319238"/>
    <lineage>
        <taxon>Bacteria</taxon>
        <taxon>Pseudomonadati</taxon>
        <taxon>Bacteroidota</taxon>
        <taxon>Flavobacteriia</taxon>
        <taxon>Flavobacteriales</taxon>
        <taxon>Flavobacteriaceae</taxon>
        <taxon>Sediminicola</taxon>
    </lineage>
</organism>
<dbReference type="RefSeq" id="WP_354617885.1">
    <property type="nucleotide sequence ID" value="NZ_JBEWYP010000003.1"/>
</dbReference>
<comment type="catalytic activity">
    <reaction evidence="3">
        <text>a purine D-ribonucleoside + phosphate = a purine nucleobase + alpha-D-ribose 1-phosphate</text>
        <dbReference type="Rhea" id="RHEA:19805"/>
        <dbReference type="ChEBI" id="CHEBI:26386"/>
        <dbReference type="ChEBI" id="CHEBI:43474"/>
        <dbReference type="ChEBI" id="CHEBI:57720"/>
        <dbReference type="ChEBI" id="CHEBI:142355"/>
        <dbReference type="EC" id="2.4.2.1"/>
    </reaction>
</comment>
<evidence type="ECO:0000256" key="3">
    <source>
        <dbReference type="HAMAP-Rule" id="MF_01537"/>
    </source>
</evidence>
<dbReference type="Proteomes" id="UP001549773">
    <property type="component" value="Unassembled WGS sequence"/>
</dbReference>
<keyword evidence="2 3" id="KW-0808">Transferase</keyword>
<accession>A0ABV2TW07</accession>
<dbReference type="PANTHER" id="PTHR36540:SF1">
    <property type="entry name" value="PYRIMIDINE_PURINE NUCLEOSIDE PHOSPHORYLASE"/>
    <property type="match status" value="1"/>
</dbReference>
<proteinExistence type="inferred from homology"/>
<dbReference type="PANTHER" id="PTHR36540">
    <property type="entry name" value="PYRIMIDINE/PURINE NUCLEOSIDE PHOSPHORYLASE"/>
    <property type="match status" value="1"/>
</dbReference>
<dbReference type="Gene3D" id="2.60.120.10">
    <property type="entry name" value="Jelly Rolls"/>
    <property type="match status" value="1"/>
</dbReference>
<dbReference type="EC" id="2.4.2.1" evidence="3"/>
<comment type="function">
    <text evidence="3">Catalyzes the phosphorolysis of diverse nucleosides, yielding D-ribose 1-phosphate and the respective free bases. Can use uridine, adenosine, guanosine, cytidine, thymidine, inosine and xanthosine as substrates. Also catalyzes the reverse reactions.</text>
</comment>
<evidence type="ECO:0000313" key="5">
    <source>
        <dbReference type="Proteomes" id="UP001549773"/>
    </source>
</evidence>
<comment type="catalytic activity">
    <reaction evidence="3">
        <text>uridine + phosphate = alpha-D-ribose 1-phosphate + uracil</text>
        <dbReference type="Rhea" id="RHEA:24388"/>
        <dbReference type="ChEBI" id="CHEBI:16704"/>
        <dbReference type="ChEBI" id="CHEBI:17568"/>
        <dbReference type="ChEBI" id="CHEBI:43474"/>
        <dbReference type="ChEBI" id="CHEBI:57720"/>
        <dbReference type="EC" id="2.4.2.2"/>
    </reaction>
</comment>
<reference evidence="4 5" key="1">
    <citation type="submission" date="2024-07" db="EMBL/GenBank/DDBJ databases">
        <title>The genome sequence of type strain Sediminicola luteus GDMCC 1.2596T.</title>
        <authorList>
            <person name="Liu Y."/>
        </authorList>
    </citation>
    <scope>NUCLEOTIDE SEQUENCE [LARGE SCALE GENOMIC DNA]</scope>
    <source>
        <strain evidence="4 5">GDMCC 1.2596</strain>
    </source>
</reference>
<comment type="caution">
    <text evidence="4">The sequence shown here is derived from an EMBL/GenBank/DDBJ whole genome shotgun (WGS) entry which is preliminary data.</text>
</comment>
<comment type="catalytic activity">
    <reaction evidence="3">
        <text>xanthosine + phosphate = alpha-D-ribose 1-phosphate + xanthine</text>
        <dbReference type="Rhea" id="RHEA:27638"/>
        <dbReference type="ChEBI" id="CHEBI:17712"/>
        <dbReference type="ChEBI" id="CHEBI:18107"/>
        <dbReference type="ChEBI" id="CHEBI:43474"/>
        <dbReference type="ChEBI" id="CHEBI:57720"/>
        <dbReference type="EC" id="2.4.2.1"/>
    </reaction>
</comment>
<evidence type="ECO:0000256" key="1">
    <source>
        <dbReference type="ARBA" id="ARBA00022676"/>
    </source>
</evidence>
<comment type="catalytic activity">
    <reaction evidence="3">
        <text>cytidine + phosphate = cytosine + alpha-D-ribose 1-phosphate</text>
        <dbReference type="Rhea" id="RHEA:52540"/>
        <dbReference type="ChEBI" id="CHEBI:16040"/>
        <dbReference type="ChEBI" id="CHEBI:17562"/>
        <dbReference type="ChEBI" id="CHEBI:43474"/>
        <dbReference type="ChEBI" id="CHEBI:57720"/>
        <dbReference type="EC" id="2.4.2.2"/>
    </reaction>
</comment>
<dbReference type="SUPFAM" id="SSF51182">
    <property type="entry name" value="RmlC-like cupins"/>
    <property type="match status" value="1"/>
</dbReference>
<dbReference type="EC" id="2.4.2.2" evidence="3"/>
<dbReference type="EMBL" id="JBEWYP010000003">
    <property type="protein sequence ID" value="MET7029060.1"/>
    <property type="molecule type" value="Genomic_DNA"/>
</dbReference>
<dbReference type="Pfam" id="PF06865">
    <property type="entry name" value="Ppnp"/>
    <property type="match status" value="1"/>
</dbReference>
<comment type="catalytic activity">
    <reaction evidence="3">
        <text>inosine + phosphate = alpha-D-ribose 1-phosphate + hypoxanthine</text>
        <dbReference type="Rhea" id="RHEA:27646"/>
        <dbReference type="ChEBI" id="CHEBI:17368"/>
        <dbReference type="ChEBI" id="CHEBI:17596"/>
        <dbReference type="ChEBI" id="CHEBI:43474"/>
        <dbReference type="ChEBI" id="CHEBI:57720"/>
        <dbReference type="EC" id="2.4.2.1"/>
    </reaction>
</comment>
<gene>
    <name evidence="3" type="primary">ppnP</name>
    <name evidence="4" type="ORF">ABXZ32_06625</name>
</gene>
<name>A0ABV2TW07_9FLAO</name>
<comment type="catalytic activity">
    <reaction evidence="3">
        <text>thymidine + phosphate = 2-deoxy-alpha-D-ribose 1-phosphate + thymine</text>
        <dbReference type="Rhea" id="RHEA:16037"/>
        <dbReference type="ChEBI" id="CHEBI:17748"/>
        <dbReference type="ChEBI" id="CHEBI:17821"/>
        <dbReference type="ChEBI" id="CHEBI:43474"/>
        <dbReference type="ChEBI" id="CHEBI:57259"/>
        <dbReference type="EC" id="2.4.2.2"/>
    </reaction>
</comment>
<sequence length="93" mass="10553">MFKTNTYFEDKVMSMAFKNEEGRATVGVMAGGTYTFDTTTVEYMTVVSGSMEVQLPGETEWKTYKPYETFIVNANVSFNVKVASDTCYKCIYK</sequence>
<dbReference type="InterPro" id="IPR014710">
    <property type="entry name" value="RmlC-like_jellyroll"/>
</dbReference>
<comment type="catalytic activity">
    <reaction evidence="3">
        <text>adenosine + phosphate = alpha-D-ribose 1-phosphate + adenine</text>
        <dbReference type="Rhea" id="RHEA:27642"/>
        <dbReference type="ChEBI" id="CHEBI:16335"/>
        <dbReference type="ChEBI" id="CHEBI:16708"/>
        <dbReference type="ChEBI" id="CHEBI:43474"/>
        <dbReference type="ChEBI" id="CHEBI:57720"/>
        <dbReference type="EC" id="2.4.2.1"/>
    </reaction>
</comment>
<dbReference type="InterPro" id="IPR011051">
    <property type="entry name" value="RmlC_Cupin_sf"/>
</dbReference>
<protein>
    <recommendedName>
        <fullName evidence="3">Pyrimidine/purine nucleoside phosphorylase</fullName>
        <ecNumber evidence="3">2.4.2.1</ecNumber>
        <ecNumber evidence="3">2.4.2.2</ecNumber>
    </recommendedName>
    <alternativeName>
        <fullName evidence="3">Adenosine phosphorylase</fullName>
    </alternativeName>
    <alternativeName>
        <fullName evidence="3">Cytidine phosphorylase</fullName>
    </alternativeName>
    <alternativeName>
        <fullName evidence="3">Guanosine phosphorylase</fullName>
    </alternativeName>
    <alternativeName>
        <fullName evidence="3">Inosine phosphorylase</fullName>
    </alternativeName>
    <alternativeName>
        <fullName evidence="3">Thymidine phosphorylase</fullName>
    </alternativeName>
    <alternativeName>
        <fullName evidence="3">Uridine phosphorylase</fullName>
    </alternativeName>
    <alternativeName>
        <fullName evidence="3">Xanthosine phosphorylase</fullName>
    </alternativeName>
</protein>
<evidence type="ECO:0000256" key="2">
    <source>
        <dbReference type="ARBA" id="ARBA00022679"/>
    </source>
</evidence>
<comment type="catalytic activity">
    <reaction evidence="3">
        <text>guanosine + phosphate = alpha-D-ribose 1-phosphate + guanine</text>
        <dbReference type="Rhea" id="RHEA:13233"/>
        <dbReference type="ChEBI" id="CHEBI:16235"/>
        <dbReference type="ChEBI" id="CHEBI:16750"/>
        <dbReference type="ChEBI" id="CHEBI:43474"/>
        <dbReference type="ChEBI" id="CHEBI:57720"/>
        <dbReference type="EC" id="2.4.2.1"/>
    </reaction>
</comment>
<comment type="similarity">
    <text evidence="3">Belongs to the nucleoside phosphorylase PpnP family.</text>
</comment>